<keyword evidence="3" id="KW-1185">Reference proteome</keyword>
<dbReference type="AlphaFoldDB" id="A0AAN5C4V2"/>
<dbReference type="EMBL" id="BTRK01000002">
    <property type="protein sequence ID" value="GMR37413.1"/>
    <property type="molecule type" value="Genomic_DNA"/>
</dbReference>
<keyword evidence="1" id="KW-1133">Transmembrane helix</keyword>
<feature type="non-terminal residue" evidence="2">
    <location>
        <position position="116"/>
    </location>
</feature>
<sequence>MKMAHEPQVESCRSTKINSKGKIRYTARAKNAFTILLQFFLFFVLVSLPLLIIFAFCSKEDSQWSEIAPEIAISSFSILNAILFIIGNKQYKRILVKRFMRIAVVNVMASVTDSVR</sequence>
<comment type="caution">
    <text evidence="2">The sequence shown here is derived from an EMBL/GenBank/DDBJ whole genome shotgun (WGS) entry which is preliminary data.</text>
</comment>
<protein>
    <recommendedName>
        <fullName evidence="4">G protein-coupled receptor</fullName>
    </recommendedName>
</protein>
<keyword evidence="1" id="KW-0812">Transmembrane</keyword>
<dbReference type="Proteomes" id="UP001328107">
    <property type="component" value="Unassembled WGS sequence"/>
</dbReference>
<accession>A0AAN5C4V2</accession>
<name>A0AAN5C4V2_9BILA</name>
<gene>
    <name evidence="2" type="ORF">PMAYCL1PPCAC_07608</name>
</gene>
<evidence type="ECO:0008006" key="4">
    <source>
        <dbReference type="Google" id="ProtNLM"/>
    </source>
</evidence>
<feature type="transmembrane region" description="Helical" evidence="1">
    <location>
        <begin position="67"/>
        <end position="87"/>
    </location>
</feature>
<organism evidence="2 3">
    <name type="scientific">Pristionchus mayeri</name>
    <dbReference type="NCBI Taxonomy" id="1317129"/>
    <lineage>
        <taxon>Eukaryota</taxon>
        <taxon>Metazoa</taxon>
        <taxon>Ecdysozoa</taxon>
        <taxon>Nematoda</taxon>
        <taxon>Chromadorea</taxon>
        <taxon>Rhabditida</taxon>
        <taxon>Rhabditina</taxon>
        <taxon>Diplogasteromorpha</taxon>
        <taxon>Diplogasteroidea</taxon>
        <taxon>Neodiplogasteridae</taxon>
        <taxon>Pristionchus</taxon>
    </lineage>
</organism>
<dbReference type="SUPFAM" id="SSF81321">
    <property type="entry name" value="Family A G protein-coupled receptor-like"/>
    <property type="match status" value="1"/>
</dbReference>
<evidence type="ECO:0000313" key="2">
    <source>
        <dbReference type="EMBL" id="GMR37413.1"/>
    </source>
</evidence>
<keyword evidence="1" id="KW-0472">Membrane</keyword>
<reference evidence="3" key="1">
    <citation type="submission" date="2022-10" db="EMBL/GenBank/DDBJ databases">
        <title>Genome assembly of Pristionchus species.</title>
        <authorList>
            <person name="Yoshida K."/>
            <person name="Sommer R.J."/>
        </authorList>
    </citation>
    <scope>NUCLEOTIDE SEQUENCE [LARGE SCALE GENOMIC DNA]</scope>
    <source>
        <strain evidence="3">RS5460</strain>
    </source>
</reference>
<evidence type="ECO:0000313" key="3">
    <source>
        <dbReference type="Proteomes" id="UP001328107"/>
    </source>
</evidence>
<proteinExistence type="predicted"/>
<evidence type="ECO:0000256" key="1">
    <source>
        <dbReference type="SAM" id="Phobius"/>
    </source>
</evidence>
<feature type="transmembrane region" description="Helical" evidence="1">
    <location>
        <begin position="32"/>
        <end position="55"/>
    </location>
</feature>